<keyword evidence="3" id="KW-0411">Iron-sulfur</keyword>
<evidence type="ECO:0008006" key="7">
    <source>
        <dbReference type="Google" id="ProtNLM"/>
    </source>
</evidence>
<dbReference type="GO" id="GO:0051536">
    <property type="term" value="F:iron-sulfur cluster binding"/>
    <property type="evidence" value="ECO:0007669"/>
    <property type="project" value="UniProtKB-KW"/>
</dbReference>
<dbReference type="EMBL" id="UINC01149857">
    <property type="protein sequence ID" value="SVD42577.1"/>
    <property type="molecule type" value="Genomic_DNA"/>
</dbReference>
<organism evidence="6">
    <name type="scientific">marine metagenome</name>
    <dbReference type="NCBI Taxonomy" id="408172"/>
    <lineage>
        <taxon>unclassified sequences</taxon>
        <taxon>metagenomes</taxon>
        <taxon>ecological metagenomes</taxon>
    </lineage>
</organism>
<evidence type="ECO:0000256" key="1">
    <source>
        <dbReference type="ARBA" id="ARBA00022723"/>
    </source>
</evidence>
<dbReference type="GO" id="GO:0046872">
    <property type="term" value="F:metal ion binding"/>
    <property type="evidence" value="ECO:0007669"/>
    <property type="project" value="UniProtKB-KW"/>
</dbReference>
<keyword evidence="1" id="KW-0479">Metal-binding</keyword>
<dbReference type="PANTHER" id="PTHR43105">
    <property type="entry name" value="RESPIRATORY NITRATE REDUCTASE"/>
    <property type="match status" value="1"/>
</dbReference>
<evidence type="ECO:0000256" key="3">
    <source>
        <dbReference type="ARBA" id="ARBA00023014"/>
    </source>
</evidence>
<dbReference type="Gene3D" id="3.40.50.740">
    <property type="match status" value="1"/>
</dbReference>
<evidence type="ECO:0000313" key="6">
    <source>
        <dbReference type="EMBL" id="SVD42577.1"/>
    </source>
</evidence>
<dbReference type="SUPFAM" id="SSF50692">
    <property type="entry name" value="ADC-like"/>
    <property type="match status" value="1"/>
</dbReference>
<evidence type="ECO:0000259" key="4">
    <source>
        <dbReference type="Pfam" id="PF00384"/>
    </source>
</evidence>
<dbReference type="Pfam" id="PF01568">
    <property type="entry name" value="Molydop_binding"/>
    <property type="match status" value="1"/>
</dbReference>
<dbReference type="InterPro" id="IPR050123">
    <property type="entry name" value="Prok_molybdopt-oxidoreductase"/>
</dbReference>
<dbReference type="InterPro" id="IPR006657">
    <property type="entry name" value="MoPterin_dinucl-bd_dom"/>
</dbReference>
<evidence type="ECO:0000256" key="2">
    <source>
        <dbReference type="ARBA" id="ARBA00023004"/>
    </source>
</evidence>
<feature type="non-terminal residue" evidence="6">
    <location>
        <position position="287"/>
    </location>
</feature>
<dbReference type="GO" id="GO:0016020">
    <property type="term" value="C:membrane"/>
    <property type="evidence" value="ECO:0007669"/>
    <property type="project" value="TreeGrafter"/>
</dbReference>
<feature type="non-terminal residue" evidence="6">
    <location>
        <position position="1"/>
    </location>
</feature>
<gene>
    <name evidence="6" type="ORF">METZ01_LOCUS395431</name>
</gene>
<reference evidence="6" key="1">
    <citation type="submission" date="2018-05" db="EMBL/GenBank/DDBJ databases">
        <authorList>
            <person name="Lanie J.A."/>
            <person name="Ng W.-L."/>
            <person name="Kazmierczak K.M."/>
            <person name="Andrzejewski T.M."/>
            <person name="Davidsen T.M."/>
            <person name="Wayne K.J."/>
            <person name="Tettelin H."/>
            <person name="Glass J.I."/>
            <person name="Rusch D."/>
            <person name="Podicherti R."/>
            <person name="Tsui H.-C.T."/>
            <person name="Winkler M.E."/>
        </authorList>
    </citation>
    <scope>NUCLEOTIDE SEQUENCE</scope>
</reference>
<dbReference type="Gene3D" id="2.40.40.20">
    <property type="match status" value="1"/>
</dbReference>
<feature type="domain" description="Molybdopterin dinucleotide-binding" evidence="5">
    <location>
        <begin position="223"/>
        <end position="286"/>
    </location>
</feature>
<proteinExistence type="predicted"/>
<dbReference type="SUPFAM" id="SSF53706">
    <property type="entry name" value="Formate dehydrogenase/DMSO reductase, domains 1-3"/>
    <property type="match status" value="1"/>
</dbReference>
<dbReference type="InterPro" id="IPR006656">
    <property type="entry name" value="Mopterin_OxRdtase"/>
</dbReference>
<sequence>GFQDVEDDALRQKFERAWNCTIPEKSGWHLTLMFEAMERSDLRGLYVIGENPAQSEANAEHAIHLMQGLDHLVVQDIFLTKTAELADVVLPAAAGWAEAEGTVTSSERRVQRVRKALDPPGEARDDVEILCELARRLGHDWGSPTAEEIWNEVRSLSPMHAGMSYARLEALGGICWPCPDENSQGSSYLHGRLWKRPVEGRLAPFSVVEHLPPADELTDEYPLRLTTGRRLDSYNTGVQSGGFRSPLRRPETLDICESDGRRWGVADNEQVRVRSRRGVIDMTVRYT</sequence>
<accession>A0A382V824</accession>
<dbReference type="GO" id="GO:0043546">
    <property type="term" value="F:molybdopterin cofactor binding"/>
    <property type="evidence" value="ECO:0007669"/>
    <property type="project" value="InterPro"/>
</dbReference>
<dbReference type="InterPro" id="IPR009010">
    <property type="entry name" value="Asp_de-COase-like_dom_sf"/>
</dbReference>
<dbReference type="PANTHER" id="PTHR43105:SF10">
    <property type="entry name" value="NADH-QUINONE OXIDOREDUCTASE SUBUNIT G"/>
    <property type="match status" value="1"/>
</dbReference>
<name>A0A382V824_9ZZZZ</name>
<dbReference type="Pfam" id="PF00384">
    <property type="entry name" value="Molybdopterin"/>
    <property type="match status" value="1"/>
</dbReference>
<keyword evidence="2" id="KW-0408">Iron</keyword>
<evidence type="ECO:0000259" key="5">
    <source>
        <dbReference type="Pfam" id="PF01568"/>
    </source>
</evidence>
<protein>
    <recommendedName>
        <fullName evidence="7">Molybdopterin oxidoreductase domain-containing protein</fullName>
    </recommendedName>
</protein>
<feature type="domain" description="Molybdopterin oxidoreductase" evidence="4">
    <location>
        <begin position="29"/>
        <end position="135"/>
    </location>
</feature>
<dbReference type="AlphaFoldDB" id="A0A382V824"/>
<dbReference type="GO" id="GO:0003954">
    <property type="term" value="F:NADH dehydrogenase activity"/>
    <property type="evidence" value="ECO:0007669"/>
    <property type="project" value="TreeGrafter"/>
</dbReference>
<dbReference type="GO" id="GO:0022904">
    <property type="term" value="P:respiratory electron transport chain"/>
    <property type="evidence" value="ECO:0007669"/>
    <property type="project" value="TreeGrafter"/>
</dbReference>